<dbReference type="Proteomes" id="UP000298127">
    <property type="component" value="Unassembled WGS sequence"/>
</dbReference>
<dbReference type="CDD" id="cd05155">
    <property type="entry name" value="APH_ChoK_like_1"/>
    <property type="match status" value="1"/>
</dbReference>
<organism evidence="2 3">
    <name type="scientific">Orlajensenia leifsoniae</name>
    <dbReference type="NCBI Taxonomy" id="2561933"/>
    <lineage>
        <taxon>Bacteria</taxon>
        <taxon>Bacillati</taxon>
        <taxon>Actinomycetota</taxon>
        <taxon>Actinomycetes</taxon>
        <taxon>Micrococcales</taxon>
        <taxon>Microbacteriaceae</taxon>
        <taxon>Orlajensenia</taxon>
    </lineage>
</organism>
<evidence type="ECO:0000259" key="1">
    <source>
        <dbReference type="Pfam" id="PF01636"/>
    </source>
</evidence>
<dbReference type="PANTHER" id="PTHR21310">
    <property type="entry name" value="AMINOGLYCOSIDE PHOSPHOTRANSFERASE-RELATED-RELATED"/>
    <property type="match status" value="1"/>
</dbReference>
<gene>
    <name evidence="2" type="ORF">E4M00_00200</name>
</gene>
<reference evidence="2 3" key="1">
    <citation type="journal article" date="2018" name="J. Microbiol.">
        <title>Leifsonia flava sp. nov., a novel actinobacterium isolated from the rhizosphere of Aquilegia viridiflora.</title>
        <authorList>
            <person name="Cai Y."/>
            <person name="Tao W.Z."/>
            <person name="Ma Y.J."/>
            <person name="Cheng J."/>
            <person name="Zhang M.Y."/>
            <person name="Zhang Y.X."/>
        </authorList>
    </citation>
    <scope>NUCLEOTIDE SEQUENCE [LARGE SCALE GENOMIC DNA]</scope>
    <source>
        <strain evidence="2 3">SYP-B2174</strain>
    </source>
</reference>
<evidence type="ECO:0000313" key="3">
    <source>
        <dbReference type="Proteomes" id="UP000298127"/>
    </source>
</evidence>
<accession>A0A4Y9R5U5</accession>
<protein>
    <submittedName>
        <fullName evidence="2">Aminoglycoside phosphotransferase family protein</fullName>
    </submittedName>
</protein>
<dbReference type="InterPro" id="IPR011009">
    <property type="entry name" value="Kinase-like_dom_sf"/>
</dbReference>
<name>A0A4Y9R5U5_9MICO</name>
<dbReference type="EMBL" id="SPQZ01000001">
    <property type="protein sequence ID" value="TFV99667.1"/>
    <property type="molecule type" value="Genomic_DNA"/>
</dbReference>
<keyword evidence="3" id="KW-1185">Reference proteome</keyword>
<keyword evidence="2" id="KW-0808">Transferase</keyword>
<dbReference type="InterPro" id="IPR002575">
    <property type="entry name" value="Aminoglycoside_PTrfase"/>
</dbReference>
<dbReference type="GO" id="GO:0016740">
    <property type="term" value="F:transferase activity"/>
    <property type="evidence" value="ECO:0007669"/>
    <property type="project" value="UniProtKB-KW"/>
</dbReference>
<dbReference type="InterPro" id="IPR051678">
    <property type="entry name" value="AGP_Transferase"/>
</dbReference>
<dbReference type="AlphaFoldDB" id="A0A4Y9R5U5"/>
<comment type="caution">
    <text evidence="2">The sequence shown here is derived from an EMBL/GenBank/DDBJ whole genome shotgun (WGS) entry which is preliminary data.</text>
</comment>
<dbReference type="SUPFAM" id="SSF56112">
    <property type="entry name" value="Protein kinase-like (PK-like)"/>
    <property type="match status" value="1"/>
</dbReference>
<dbReference type="PANTHER" id="PTHR21310:SF42">
    <property type="entry name" value="BIFUNCTIONAL AAC_APH"/>
    <property type="match status" value="1"/>
</dbReference>
<sequence length="291" mass="31044">MHSDELPVDAGLVRRLLAEQFPAWATLPVSPLATGTVNAMFRLGDEMVVRLPFVERAAGDILFEQRWLPVLGPALPVRIPRVLATGAPAAEYPCPWLVLDWLPGTTPVPGAAGADADTALTDDLVSLLAALRRIDTADAPPGYRSGTFHALDASVHTSIDAIADLVDAPGLLGLWDDSLAAAPWTGAPVWTHGDLLSGNLLVEDDRLVGVLDVACAGVGDPACDLLAAWSILQPRARARLRARLDVDDDTWRRGRGWAVAQASIALAYYRDTFPQMAGTSLHMLREVAASL</sequence>
<dbReference type="Gene3D" id="3.90.1200.10">
    <property type="match status" value="1"/>
</dbReference>
<feature type="domain" description="Aminoglycoside phosphotransferase" evidence="1">
    <location>
        <begin position="29"/>
        <end position="257"/>
    </location>
</feature>
<proteinExistence type="predicted"/>
<dbReference type="Gene3D" id="3.30.200.20">
    <property type="entry name" value="Phosphorylase Kinase, domain 1"/>
    <property type="match status" value="1"/>
</dbReference>
<evidence type="ECO:0000313" key="2">
    <source>
        <dbReference type="EMBL" id="TFV99667.1"/>
    </source>
</evidence>
<dbReference type="Pfam" id="PF01636">
    <property type="entry name" value="APH"/>
    <property type="match status" value="1"/>
</dbReference>
<dbReference type="RefSeq" id="WP_135118569.1">
    <property type="nucleotide sequence ID" value="NZ_SPQZ01000001.1"/>
</dbReference>